<dbReference type="Proteomes" id="UP000767327">
    <property type="component" value="Unassembled WGS sequence"/>
</dbReference>
<dbReference type="InterPro" id="IPR011335">
    <property type="entry name" value="Restrct_endonuc-II-like"/>
</dbReference>
<dbReference type="AlphaFoldDB" id="A0A971CZR6"/>
<evidence type="ECO:0008006" key="3">
    <source>
        <dbReference type="Google" id="ProtNLM"/>
    </source>
</evidence>
<comment type="caution">
    <text evidence="1">The sequence shown here is derived from an EMBL/GenBank/DDBJ whole genome shotgun (WGS) entry which is preliminary data.</text>
</comment>
<reference evidence="1" key="1">
    <citation type="journal article" date="2020" name="Biotechnol. Biofuels">
        <title>New insights from the biogas microbiome by comprehensive genome-resolved metagenomics of nearly 1600 species originating from multiple anaerobic digesters.</title>
        <authorList>
            <person name="Campanaro S."/>
            <person name="Treu L."/>
            <person name="Rodriguez-R L.M."/>
            <person name="Kovalovszki A."/>
            <person name="Ziels R.M."/>
            <person name="Maus I."/>
            <person name="Zhu X."/>
            <person name="Kougias P.G."/>
            <person name="Basile A."/>
            <person name="Luo G."/>
            <person name="Schluter A."/>
            <person name="Konstantinidis K.T."/>
            <person name="Angelidaki I."/>
        </authorList>
    </citation>
    <scope>NUCLEOTIDE SEQUENCE</scope>
    <source>
        <strain evidence="1">AS01afH2WH_6</strain>
    </source>
</reference>
<dbReference type="RefSeq" id="WP_273174088.1">
    <property type="nucleotide sequence ID" value="NZ_JAAXZR010000024.1"/>
</dbReference>
<dbReference type="EMBL" id="JAAXZR010000024">
    <property type="protein sequence ID" value="NLT80058.1"/>
    <property type="molecule type" value="Genomic_DNA"/>
</dbReference>
<reference evidence="1" key="2">
    <citation type="submission" date="2020-01" db="EMBL/GenBank/DDBJ databases">
        <authorList>
            <person name="Campanaro S."/>
        </authorList>
    </citation>
    <scope>NUCLEOTIDE SEQUENCE</scope>
    <source>
        <strain evidence="1">AS01afH2WH_6</strain>
    </source>
</reference>
<sequence length="175" mass="19989">MQMLAFCSREEAAMLFDSLMCRDPQRHMVSLGEIEGYLAGVASFRGKKNAVWALDHCREGTDSPMETRLRLRIEQSGLPRPEVNHRLMHPETHAVWYLDLAYPQRKIAIEYQGEEFHATRAGLQRDSRKIAALQGLGWAVIPITAESLSSERQWLIWMRTVKDIVAQKGGLRSLV</sequence>
<proteinExistence type="predicted"/>
<accession>A0A971CZR6</accession>
<evidence type="ECO:0000313" key="1">
    <source>
        <dbReference type="EMBL" id="NLT80058.1"/>
    </source>
</evidence>
<name>A0A971CZR6_9BIFI</name>
<gene>
    <name evidence="1" type="ORF">GXW98_07240</name>
</gene>
<evidence type="ECO:0000313" key="2">
    <source>
        <dbReference type="Proteomes" id="UP000767327"/>
    </source>
</evidence>
<dbReference type="SUPFAM" id="SSF52980">
    <property type="entry name" value="Restriction endonuclease-like"/>
    <property type="match status" value="1"/>
</dbReference>
<organism evidence="1 2">
    <name type="scientific">Bifidobacterium crudilactis</name>
    <dbReference type="NCBI Taxonomy" id="327277"/>
    <lineage>
        <taxon>Bacteria</taxon>
        <taxon>Bacillati</taxon>
        <taxon>Actinomycetota</taxon>
        <taxon>Actinomycetes</taxon>
        <taxon>Bifidobacteriales</taxon>
        <taxon>Bifidobacteriaceae</taxon>
        <taxon>Bifidobacterium</taxon>
    </lineage>
</organism>
<protein>
    <recommendedName>
        <fullName evidence="3">DUF559 domain-containing protein</fullName>
    </recommendedName>
</protein>
<dbReference type="Gene3D" id="3.40.960.10">
    <property type="entry name" value="VSR Endonuclease"/>
    <property type="match status" value="1"/>
</dbReference>